<evidence type="ECO:0000313" key="2">
    <source>
        <dbReference type="Proteomes" id="UP000799770"/>
    </source>
</evidence>
<protein>
    <submittedName>
        <fullName evidence="1">Uncharacterized protein</fullName>
    </submittedName>
</protein>
<dbReference type="EMBL" id="ML977334">
    <property type="protein sequence ID" value="KAF2111354.1"/>
    <property type="molecule type" value="Genomic_DNA"/>
</dbReference>
<dbReference type="AlphaFoldDB" id="A0A6A5YX29"/>
<dbReference type="OrthoDB" id="437457at2759"/>
<evidence type="ECO:0000313" key="1">
    <source>
        <dbReference type="EMBL" id="KAF2111354.1"/>
    </source>
</evidence>
<gene>
    <name evidence="1" type="ORF">BDV96DRAFT_499663</name>
</gene>
<reference evidence="1" key="1">
    <citation type="journal article" date="2020" name="Stud. Mycol.">
        <title>101 Dothideomycetes genomes: a test case for predicting lifestyles and emergence of pathogens.</title>
        <authorList>
            <person name="Haridas S."/>
            <person name="Albert R."/>
            <person name="Binder M."/>
            <person name="Bloem J."/>
            <person name="Labutti K."/>
            <person name="Salamov A."/>
            <person name="Andreopoulos B."/>
            <person name="Baker S."/>
            <person name="Barry K."/>
            <person name="Bills G."/>
            <person name="Bluhm B."/>
            <person name="Cannon C."/>
            <person name="Castanera R."/>
            <person name="Culley D."/>
            <person name="Daum C."/>
            <person name="Ezra D."/>
            <person name="Gonzalez J."/>
            <person name="Henrissat B."/>
            <person name="Kuo A."/>
            <person name="Liang C."/>
            <person name="Lipzen A."/>
            <person name="Lutzoni F."/>
            <person name="Magnuson J."/>
            <person name="Mondo S."/>
            <person name="Nolan M."/>
            <person name="Ohm R."/>
            <person name="Pangilinan J."/>
            <person name="Park H.-J."/>
            <person name="Ramirez L."/>
            <person name="Alfaro M."/>
            <person name="Sun H."/>
            <person name="Tritt A."/>
            <person name="Yoshinaga Y."/>
            <person name="Zwiers L.-H."/>
            <person name="Turgeon B."/>
            <person name="Goodwin S."/>
            <person name="Spatafora J."/>
            <person name="Crous P."/>
            <person name="Grigoriev I."/>
        </authorList>
    </citation>
    <scope>NUCLEOTIDE SEQUENCE</scope>
    <source>
        <strain evidence="1">CBS 627.86</strain>
    </source>
</reference>
<organism evidence="1 2">
    <name type="scientific">Lophiotrema nucula</name>
    <dbReference type="NCBI Taxonomy" id="690887"/>
    <lineage>
        <taxon>Eukaryota</taxon>
        <taxon>Fungi</taxon>
        <taxon>Dikarya</taxon>
        <taxon>Ascomycota</taxon>
        <taxon>Pezizomycotina</taxon>
        <taxon>Dothideomycetes</taxon>
        <taxon>Pleosporomycetidae</taxon>
        <taxon>Pleosporales</taxon>
        <taxon>Lophiotremataceae</taxon>
        <taxon>Lophiotrema</taxon>
    </lineage>
</organism>
<proteinExistence type="predicted"/>
<keyword evidence="2" id="KW-1185">Reference proteome</keyword>
<accession>A0A6A5YX29</accession>
<name>A0A6A5YX29_9PLEO</name>
<dbReference type="Proteomes" id="UP000799770">
    <property type="component" value="Unassembled WGS sequence"/>
</dbReference>
<sequence>MVSCVRLNCLGDVHVDRRPECEALSIPAKHSIFAQAPTPLSERIELPVVVQRLPGSVPEWQTPAKKKAYMGPMSPWCNQDATFLHLGVDPKREDFMNGGYSFGFAPMGWQDDVGTVIVARKDKKPLLPEHVAALTKYCREGLEDYFQECAEGNMTKERVLKEITKAKFETYYKKWQERQEDETARTQVSPYEI</sequence>